<dbReference type="InterPro" id="IPR050361">
    <property type="entry name" value="MPP/UQCRC_Complex"/>
</dbReference>
<sequence length="412" mass="45675">MQVGLWIGCGSRYETEKNNGVGYLLEHMAFKGTKKHTQLALEQAVESMGGHLNAYTSREHTAYYMKMFSKDLPKAVELLSEVVQSLSLSEAELEQQRSVVLRELEEAEGNLQDVCLDLLHSTAYQGTSLGHGVIGPTANIRSLTRNDLVEYINLNFKAPRMVLATAGGVNHDEVVALARQHLGGISFEYEKDAAPVLPPCRFTGSEIRMRDDGMPLAHVAIAVEGPGASSPDIVPLMIANALIGSYDLTFAGGQHLSSRLARRATADDLCQSFQTFLSLYSDTGLLGLYFVSDRFKIDDMMFCVQDEWMKLCTTVTESDVVRAKNTLKASLVGQLNGTTPICDDIGRQILTYGRRIPLTEWDARIEAVTPRILQDVCSKYIYDKCPAVVGVGPIEQLTDYNRVRTSMYWLRF</sequence>
<dbReference type="InterPro" id="IPR011249">
    <property type="entry name" value="Metalloenz_LuxS/M16"/>
</dbReference>
<evidence type="ECO:0000259" key="3">
    <source>
        <dbReference type="Pfam" id="PF00675"/>
    </source>
</evidence>
<dbReference type="EMBL" id="SRMA01026520">
    <property type="protein sequence ID" value="TRY82964.1"/>
    <property type="molecule type" value="Genomic_DNA"/>
</dbReference>
<dbReference type="GO" id="GO:0005739">
    <property type="term" value="C:mitochondrion"/>
    <property type="evidence" value="ECO:0007669"/>
    <property type="project" value="UniProtKB-SubCell"/>
</dbReference>
<dbReference type="Pfam" id="PF00675">
    <property type="entry name" value="Peptidase_M16"/>
    <property type="match status" value="1"/>
</dbReference>
<dbReference type="GO" id="GO:0046872">
    <property type="term" value="F:metal ion binding"/>
    <property type="evidence" value="ECO:0007669"/>
    <property type="project" value="InterPro"/>
</dbReference>
<dbReference type="Gene3D" id="3.30.830.10">
    <property type="entry name" value="Metalloenzyme, LuxS/M16 peptidase-like"/>
    <property type="match status" value="2"/>
</dbReference>
<evidence type="ECO:0008006" key="7">
    <source>
        <dbReference type="Google" id="ProtNLM"/>
    </source>
</evidence>
<dbReference type="InterPro" id="IPR007863">
    <property type="entry name" value="Peptidase_M16_C"/>
</dbReference>
<dbReference type="InterPro" id="IPR011765">
    <property type="entry name" value="Pept_M16_N"/>
</dbReference>
<evidence type="ECO:0000313" key="5">
    <source>
        <dbReference type="EMBL" id="TRY82964.1"/>
    </source>
</evidence>
<gene>
    <name evidence="5" type="ORF">DNTS_009631</name>
</gene>
<dbReference type="SUPFAM" id="SSF63411">
    <property type="entry name" value="LuxS/MPP-like metallohydrolase"/>
    <property type="match status" value="2"/>
</dbReference>
<dbReference type="OrthoDB" id="10251424at2759"/>
<dbReference type="FunFam" id="3.30.830.10:FF:000008">
    <property type="entry name" value="Mitochondrial-processing peptidase subunit beta"/>
    <property type="match status" value="1"/>
</dbReference>
<comment type="caution">
    <text evidence="5">The sequence shown here is derived from an EMBL/GenBank/DDBJ whole genome shotgun (WGS) entry which is preliminary data.</text>
</comment>
<keyword evidence="2" id="KW-0496">Mitochondrion</keyword>
<evidence type="ECO:0000256" key="1">
    <source>
        <dbReference type="ARBA" id="ARBA00004173"/>
    </source>
</evidence>
<dbReference type="AlphaFoldDB" id="A0A553PZ56"/>
<feature type="domain" description="Peptidase M16 N-terminal" evidence="3">
    <location>
        <begin position="2"/>
        <end position="136"/>
    </location>
</feature>
<reference evidence="5 6" key="1">
    <citation type="journal article" date="2019" name="Sci. Data">
        <title>Hybrid genome assembly and annotation of Danionella translucida.</title>
        <authorList>
            <person name="Kadobianskyi M."/>
            <person name="Schulze L."/>
            <person name="Schuelke M."/>
            <person name="Judkewitz B."/>
        </authorList>
    </citation>
    <scope>NUCLEOTIDE SEQUENCE [LARGE SCALE GENOMIC DNA]</scope>
    <source>
        <strain evidence="5 6">Bolton</strain>
    </source>
</reference>
<protein>
    <recommendedName>
        <fullName evidence="7">Mitochondrial-processing peptidase subunit beta</fullName>
    </recommendedName>
</protein>
<dbReference type="PANTHER" id="PTHR11851">
    <property type="entry name" value="METALLOPROTEASE"/>
    <property type="match status" value="1"/>
</dbReference>
<accession>A0A553PZ56</accession>
<organism evidence="5 6">
    <name type="scientific">Danionella cerebrum</name>
    <dbReference type="NCBI Taxonomy" id="2873325"/>
    <lineage>
        <taxon>Eukaryota</taxon>
        <taxon>Metazoa</taxon>
        <taxon>Chordata</taxon>
        <taxon>Craniata</taxon>
        <taxon>Vertebrata</taxon>
        <taxon>Euteleostomi</taxon>
        <taxon>Actinopterygii</taxon>
        <taxon>Neopterygii</taxon>
        <taxon>Teleostei</taxon>
        <taxon>Ostariophysi</taxon>
        <taxon>Cypriniformes</taxon>
        <taxon>Danionidae</taxon>
        <taxon>Danioninae</taxon>
        <taxon>Danionella</taxon>
    </lineage>
</organism>
<evidence type="ECO:0000259" key="4">
    <source>
        <dbReference type="Pfam" id="PF05193"/>
    </source>
</evidence>
<feature type="domain" description="Peptidase M16 C-terminal" evidence="4">
    <location>
        <begin position="142"/>
        <end position="327"/>
    </location>
</feature>
<comment type="subcellular location">
    <subcellularLocation>
        <location evidence="1">Mitochondrion</location>
    </subcellularLocation>
</comment>
<dbReference type="Proteomes" id="UP000316079">
    <property type="component" value="Unassembled WGS sequence"/>
</dbReference>
<name>A0A553PZ56_9TELE</name>
<dbReference type="Pfam" id="PF05193">
    <property type="entry name" value="Peptidase_M16_C"/>
    <property type="match status" value="1"/>
</dbReference>
<keyword evidence="6" id="KW-1185">Reference proteome</keyword>
<proteinExistence type="predicted"/>
<evidence type="ECO:0000313" key="6">
    <source>
        <dbReference type="Proteomes" id="UP000316079"/>
    </source>
</evidence>
<dbReference type="STRING" id="623744.A0A553PZ56"/>
<evidence type="ECO:0000256" key="2">
    <source>
        <dbReference type="ARBA" id="ARBA00023128"/>
    </source>
</evidence>
<dbReference type="FunFam" id="3.30.830.10:FF:000001">
    <property type="entry name" value="Mitochondrial-processing peptidase subunit beta, mitochondrial"/>
    <property type="match status" value="1"/>
</dbReference>
<dbReference type="PANTHER" id="PTHR11851:SF116">
    <property type="entry name" value="CYTOCHROME B-C1 COMPLEX SUBUNIT 1, MITOCHONDRIAL"/>
    <property type="match status" value="1"/>
</dbReference>